<dbReference type="RefSeq" id="XP_064855808.1">
    <property type="nucleotide sequence ID" value="XM_064999736.1"/>
</dbReference>
<dbReference type="AlphaFoldDB" id="A0AAV5QVD5"/>
<sequence length="688" mass="79813">MLSVRRTLSVNTIFLNRIFPRSFGHYKSTISDTLGELPSNDNFKTPRIKKELQNTLNHLEETKNDSVKFYVTLNRLDKLGYLDSKSNDYYLLYHTMILKNFRHILHNHPSYDFQLFEYCFVMLEQEQKTITRHLILSNAKRESIYEILASMGALLIENHPSDGQIVRYLEYINRYKLFASKLARYASYDKENMIMTLDFMKQKFLLNFAISRNDYFSAIGTFKSILEIDQRNSGSPKLNVIGCKDFFKFVNLAIDNSDSENVEFLIRQSRILEKSILLSSKQVSYLFKKTIFKKDILCFEILVKHYNYLLSSLPPALLVILLEKTKNYDVIILLLKRLNKHHSCNLQKTSINAIGDVYLRGVEKNENQIDNFLTILNSIDTSLLVDSEPLIERLFDLHLQGNVSSKVVSKIMGLVLTSDTSFIVKRFVSSGIFSVIYKNNTSTFRKIDNISIFVDEVSRSALDNSSKFELLKFSILSQDFLVHFFGKVCYNYAGSAPFIYRFFRKFISPESENLVLKEHPLKIYFDFHNVLEAIYSSGIISGFRATNFKMAQFFLETYLIRCYQNESSPKSLLDKLCPDLCNIMTPKPSLRGDVNPGHLKVPGNILKFLRELKLNSNSNGSRTKKHFRQLIKADSSNYKNIKVEGLGHLMLPSYHVNNIKIRPTDPENDFLRKMDRIFHKVQSIVESS</sequence>
<reference evidence="1 2" key="1">
    <citation type="journal article" date="2023" name="Elife">
        <title>Identification of key yeast species and microbe-microbe interactions impacting larval growth of Drosophila in the wild.</title>
        <authorList>
            <person name="Mure A."/>
            <person name="Sugiura Y."/>
            <person name="Maeda R."/>
            <person name="Honda K."/>
            <person name="Sakurai N."/>
            <person name="Takahashi Y."/>
            <person name="Watada M."/>
            <person name="Katoh T."/>
            <person name="Gotoh A."/>
            <person name="Gotoh Y."/>
            <person name="Taniguchi I."/>
            <person name="Nakamura K."/>
            <person name="Hayashi T."/>
            <person name="Katayama T."/>
            <person name="Uemura T."/>
            <person name="Hattori Y."/>
        </authorList>
    </citation>
    <scope>NUCLEOTIDE SEQUENCE [LARGE SCALE GENOMIC DNA]</scope>
    <source>
        <strain evidence="1 2">SC-9</strain>
    </source>
</reference>
<dbReference type="Proteomes" id="UP001360560">
    <property type="component" value="Unassembled WGS sequence"/>
</dbReference>
<accession>A0AAV5QVD5</accession>
<gene>
    <name evidence="1" type="ORF">DASC09_061520</name>
</gene>
<protein>
    <recommendedName>
        <fullName evidence="3">Mitochondrial group I intron splicing factor CCM1</fullName>
    </recommendedName>
</protein>
<name>A0AAV5QVD5_9ASCO</name>
<dbReference type="EMBL" id="BTFZ01000020">
    <property type="protein sequence ID" value="GMM38813.1"/>
    <property type="molecule type" value="Genomic_DNA"/>
</dbReference>
<keyword evidence="2" id="KW-1185">Reference proteome</keyword>
<evidence type="ECO:0000313" key="1">
    <source>
        <dbReference type="EMBL" id="GMM38813.1"/>
    </source>
</evidence>
<evidence type="ECO:0000313" key="2">
    <source>
        <dbReference type="Proteomes" id="UP001360560"/>
    </source>
</evidence>
<organism evidence="1 2">
    <name type="scientific">Saccharomycopsis crataegensis</name>
    <dbReference type="NCBI Taxonomy" id="43959"/>
    <lineage>
        <taxon>Eukaryota</taxon>
        <taxon>Fungi</taxon>
        <taxon>Dikarya</taxon>
        <taxon>Ascomycota</taxon>
        <taxon>Saccharomycotina</taxon>
        <taxon>Saccharomycetes</taxon>
        <taxon>Saccharomycopsidaceae</taxon>
        <taxon>Saccharomycopsis</taxon>
    </lineage>
</organism>
<evidence type="ECO:0008006" key="3">
    <source>
        <dbReference type="Google" id="ProtNLM"/>
    </source>
</evidence>
<proteinExistence type="predicted"/>
<dbReference type="GeneID" id="90076801"/>
<comment type="caution">
    <text evidence="1">The sequence shown here is derived from an EMBL/GenBank/DDBJ whole genome shotgun (WGS) entry which is preliminary data.</text>
</comment>